<organism evidence="12 13">
    <name type="scientific">Prorocentrum cordatum</name>
    <dbReference type="NCBI Taxonomy" id="2364126"/>
    <lineage>
        <taxon>Eukaryota</taxon>
        <taxon>Sar</taxon>
        <taxon>Alveolata</taxon>
        <taxon>Dinophyceae</taxon>
        <taxon>Prorocentrales</taxon>
        <taxon>Prorocentraceae</taxon>
        <taxon>Prorocentrum</taxon>
    </lineage>
</organism>
<evidence type="ECO:0000256" key="4">
    <source>
        <dbReference type="ARBA" id="ARBA00022692"/>
    </source>
</evidence>
<dbReference type="Proteomes" id="UP001189429">
    <property type="component" value="Unassembled WGS sequence"/>
</dbReference>
<evidence type="ECO:0000256" key="11">
    <source>
        <dbReference type="SAM" id="MobiDB-lite"/>
    </source>
</evidence>
<evidence type="ECO:0000256" key="7">
    <source>
        <dbReference type="ARBA" id="ARBA00023136"/>
    </source>
</evidence>
<evidence type="ECO:0000256" key="9">
    <source>
        <dbReference type="RuleBase" id="RU000488"/>
    </source>
</evidence>
<dbReference type="EMBL" id="CAUYUJ010001111">
    <property type="protein sequence ID" value="CAK0794179.1"/>
    <property type="molecule type" value="Genomic_DNA"/>
</dbReference>
<keyword evidence="10" id="KW-0175">Coiled coil</keyword>
<keyword evidence="13" id="KW-1185">Reference proteome</keyword>
<evidence type="ECO:0000313" key="13">
    <source>
        <dbReference type="Proteomes" id="UP001189429"/>
    </source>
</evidence>
<comment type="subcellular location">
    <subcellularLocation>
        <location evidence="1">Membrane</location>
        <topology evidence="1">Multi-pass membrane protein</topology>
    </subcellularLocation>
</comment>
<reference evidence="12" key="1">
    <citation type="submission" date="2023-10" db="EMBL/GenBank/DDBJ databases">
        <authorList>
            <person name="Chen Y."/>
            <person name="Shah S."/>
            <person name="Dougan E. K."/>
            <person name="Thang M."/>
            <person name="Chan C."/>
        </authorList>
    </citation>
    <scope>NUCLEOTIDE SEQUENCE [LARGE SCALE GENOMIC DNA]</scope>
</reference>
<feature type="compositionally biased region" description="Basic and acidic residues" evidence="11">
    <location>
        <begin position="7"/>
        <end position="16"/>
    </location>
</feature>
<dbReference type="InterPro" id="IPR023395">
    <property type="entry name" value="MCP_dom_sf"/>
</dbReference>
<proteinExistence type="inferred from homology"/>
<feature type="region of interest" description="Disordered" evidence="11">
    <location>
        <begin position="1"/>
        <end position="30"/>
    </location>
</feature>
<evidence type="ECO:0000313" key="12">
    <source>
        <dbReference type="EMBL" id="CAK0794179.1"/>
    </source>
</evidence>
<keyword evidence="3 9" id="KW-0813">Transport</keyword>
<evidence type="ECO:0000256" key="3">
    <source>
        <dbReference type="ARBA" id="ARBA00022448"/>
    </source>
</evidence>
<evidence type="ECO:0000256" key="1">
    <source>
        <dbReference type="ARBA" id="ARBA00004141"/>
    </source>
</evidence>
<evidence type="ECO:0000256" key="5">
    <source>
        <dbReference type="ARBA" id="ARBA00022737"/>
    </source>
</evidence>
<feature type="coiled-coil region" evidence="10">
    <location>
        <begin position="373"/>
        <end position="400"/>
    </location>
</feature>
<keyword evidence="6" id="KW-1133">Transmembrane helix</keyword>
<keyword evidence="4 8" id="KW-0812">Transmembrane</keyword>
<evidence type="ECO:0000256" key="10">
    <source>
        <dbReference type="SAM" id="Coils"/>
    </source>
</evidence>
<keyword evidence="5" id="KW-0677">Repeat</keyword>
<comment type="caution">
    <text evidence="12">The sequence shown here is derived from an EMBL/GenBank/DDBJ whole genome shotgun (WGS) entry which is preliminary data.</text>
</comment>
<dbReference type="InterPro" id="IPR052217">
    <property type="entry name" value="Mito/Peroxisomal_Carrier"/>
</dbReference>
<dbReference type="PANTHER" id="PTHR45939">
    <property type="entry name" value="PEROXISOMAL MEMBRANE PROTEIN PMP34-RELATED"/>
    <property type="match status" value="1"/>
</dbReference>
<feature type="repeat" description="Solcar" evidence="8">
    <location>
        <begin position="226"/>
        <end position="310"/>
    </location>
</feature>
<dbReference type="Pfam" id="PF00153">
    <property type="entry name" value="Mito_carr"/>
    <property type="match status" value="3"/>
</dbReference>
<dbReference type="InterPro" id="IPR018108">
    <property type="entry name" value="MCP_transmembrane"/>
</dbReference>
<dbReference type="PANTHER" id="PTHR45939:SF1">
    <property type="entry name" value="MITOCHONDRIAL THIAMINE PYROPHOSPHATE CARRIER 1-RELATED"/>
    <property type="match status" value="1"/>
</dbReference>
<protein>
    <submittedName>
        <fullName evidence="12">Uncharacterized protein</fullName>
    </submittedName>
</protein>
<dbReference type="Gene3D" id="1.50.40.10">
    <property type="entry name" value="Mitochondrial carrier domain"/>
    <property type="match status" value="1"/>
</dbReference>
<keyword evidence="7 8" id="KW-0472">Membrane</keyword>
<accession>A0ABN9PMA5</accession>
<gene>
    <name evidence="12" type="ORF">PCOR1329_LOCUS4256</name>
</gene>
<comment type="similarity">
    <text evidence="2 9">Belongs to the mitochondrial carrier (TC 2.A.29) family.</text>
</comment>
<feature type="repeat" description="Solcar" evidence="8">
    <location>
        <begin position="30"/>
        <end position="115"/>
    </location>
</feature>
<evidence type="ECO:0000256" key="6">
    <source>
        <dbReference type="ARBA" id="ARBA00022989"/>
    </source>
</evidence>
<dbReference type="PROSITE" id="PS50920">
    <property type="entry name" value="SOLCAR"/>
    <property type="match status" value="2"/>
</dbReference>
<evidence type="ECO:0000256" key="8">
    <source>
        <dbReference type="PROSITE-ProRule" id="PRU00282"/>
    </source>
</evidence>
<sequence>MASGRQEAGEEQRRNEGQVTPIPSQGKKPPSVLSHIVSGICGSLFAEQVLFPLDTIKVRSQTSAAGQSGSFIAVALKVFRGEGILGFYKGLPGALFKESFHSANFWIWHTLIVRNAVLRKEGPSSMLWKNFICKVLNWLCTTPLEVLSTLNQTTPGNLGLFGCAAMLYSQGGLGELYRGLPISCALAINPAIMFVLIEEQKKIITFLRMRMGEDGPSARQHGPLVLFYLVPAGTTAIAKILATVATYPFIRAKVLIQVRGGGLLSVPSVLRQIVGEEGYGGLYKGIVAMTWKTVLHNALMMSLKHYLSPLKAMTPPPSPRSKAREPPATSYRAVVPVEVMAEKLDQVMETFGTASLEKFQNIEYRTHAVEGSINQVQTEIRSLSSDMQQIKNMLVAMNDRKNNS</sequence>
<dbReference type="SUPFAM" id="SSF103506">
    <property type="entry name" value="Mitochondrial carrier"/>
    <property type="match status" value="1"/>
</dbReference>
<name>A0ABN9PMA5_9DINO</name>
<evidence type="ECO:0000256" key="2">
    <source>
        <dbReference type="ARBA" id="ARBA00006375"/>
    </source>
</evidence>